<feature type="non-terminal residue" evidence="6">
    <location>
        <position position="1"/>
    </location>
</feature>
<protein>
    <recommendedName>
        <fullName evidence="3">GTP cyclohydrolase I</fullName>
        <ecNumber evidence="3">3.5.4.16</ecNumber>
    </recommendedName>
</protein>
<dbReference type="InterPro" id="IPR020602">
    <property type="entry name" value="GTP_CycHdrlase_I_dom"/>
</dbReference>
<dbReference type="GO" id="GO:0005737">
    <property type="term" value="C:cytoplasm"/>
    <property type="evidence" value="ECO:0007669"/>
    <property type="project" value="TreeGrafter"/>
</dbReference>
<name>A0A382I4C7_9ZZZZ</name>
<evidence type="ECO:0000313" key="6">
    <source>
        <dbReference type="EMBL" id="SVB94067.1"/>
    </source>
</evidence>
<dbReference type="SUPFAM" id="SSF55620">
    <property type="entry name" value="Tetrahydrobiopterin biosynthesis enzymes-like"/>
    <property type="match status" value="1"/>
</dbReference>
<dbReference type="GO" id="GO:0006729">
    <property type="term" value="P:tetrahydrobiopterin biosynthetic process"/>
    <property type="evidence" value="ECO:0007669"/>
    <property type="project" value="TreeGrafter"/>
</dbReference>
<comment type="catalytic activity">
    <reaction evidence="1">
        <text>GTP + H2O = 7,8-dihydroneopterin 3'-triphosphate + formate + H(+)</text>
        <dbReference type="Rhea" id="RHEA:17473"/>
        <dbReference type="ChEBI" id="CHEBI:15377"/>
        <dbReference type="ChEBI" id="CHEBI:15378"/>
        <dbReference type="ChEBI" id="CHEBI:15740"/>
        <dbReference type="ChEBI" id="CHEBI:37565"/>
        <dbReference type="ChEBI" id="CHEBI:58462"/>
        <dbReference type="EC" id="3.5.4.16"/>
    </reaction>
</comment>
<organism evidence="6">
    <name type="scientific">marine metagenome</name>
    <dbReference type="NCBI Taxonomy" id="408172"/>
    <lineage>
        <taxon>unclassified sequences</taxon>
        <taxon>metagenomes</taxon>
        <taxon>ecological metagenomes</taxon>
    </lineage>
</organism>
<dbReference type="PANTHER" id="PTHR11109">
    <property type="entry name" value="GTP CYCLOHYDROLASE I"/>
    <property type="match status" value="1"/>
</dbReference>
<accession>A0A382I4C7</accession>
<dbReference type="InterPro" id="IPR043133">
    <property type="entry name" value="GTP-CH-I_C/QueF"/>
</dbReference>
<gene>
    <name evidence="6" type="ORF">METZ01_LOCUS246921</name>
</gene>
<evidence type="ECO:0000259" key="5">
    <source>
        <dbReference type="Pfam" id="PF01227"/>
    </source>
</evidence>
<evidence type="ECO:0000256" key="2">
    <source>
        <dbReference type="ARBA" id="ARBA00005080"/>
    </source>
</evidence>
<dbReference type="FunFam" id="3.30.1130.10:FF:000001">
    <property type="entry name" value="GTP cyclohydrolase 1"/>
    <property type="match status" value="1"/>
</dbReference>
<proteinExistence type="inferred from homology"/>
<reference evidence="6" key="1">
    <citation type="submission" date="2018-05" db="EMBL/GenBank/DDBJ databases">
        <authorList>
            <person name="Lanie J.A."/>
            <person name="Ng W.-L."/>
            <person name="Kazmierczak K.M."/>
            <person name="Andrzejewski T.M."/>
            <person name="Davidsen T.M."/>
            <person name="Wayne K.J."/>
            <person name="Tettelin H."/>
            <person name="Glass J.I."/>
            <person name="Rusch D."/>
            <person name="Podicherti R."/>
            <person name="Tsui H.-C.T."/>
            <person name="Winkler M.E."/>
        </authorList>
    </citation>
    <scope>NUCLEOTIDE SEQUENCE</scope>
</reference>
<feature type="domain" description="GTP cyclohydrolase I" evidence="5">
    <location>
        <begin position="9"/>
        <end position="186"/>
    </location>
</feature>
<dbReference type="AlphaFoldDB" id="A0A382I4C7"/>
<dbReference type="Pfam" id="PF01227">
    <property type="entry name" value="GTP_cyclohydroI"/>
    <property type="match status" value="1"/>
</dbReference>
<dbReference type="NCBIfam" id="NF006825">
    <property type="entry name" value="PRK09347.1-2"/>
    <property type="match status" value="1"/>
</dbReference>
<dbReference type="Gene3D" id="1.10.286.10">
    <property type="match status" value="1"/>
</dbReference>
<keyword evidence="4" id="KW-0378">Hydrolase</keyword>
<comment type="pathway">
    <text evidence="2">Cofactor biosynthesis; 7,8-dihydroneopterin triphosphate biosynthesis; 7,8-dihydroneopterin triphosphate from GTP: step 1/1.</text>
</comment>
<evidence type="ECO:0000256" key="3">
    <source>
        <dbReference type="ARBA" id="ARBA00012715"/>
    </source>
</evidence>
<dbReference type="GO" id="GO:0005525">
    <property type="term" value="F:GTP binding"/>
    <property type="evidence" value="ECO:0007669"/>
    <property type="project" value="TreeGrafter"/>
</dbReference>
<dbReference type="InterPro" id="IPR043134">
    <property type="entry name" value="GTP-CH-I_N"/>
</dbReference>
<dbReference type="EMBL" id="UINC01064929">
    <property type="protein sequence ID" value="SVB94067.1"/>
    <property type="molecule type" value="Genomic_DNA"/>
</dbReference>
<dbReference type="EC" id="3.5.4.16" evidence="3"/>
<dbReference type="Gene3D" id="3.30.1130.10">
    <property type="match status" value="1"/>
</dbReference>
<dbReference type="NCBIfam" id="NF006826">
    <property type="entry name" value="PRK09347.1-3"/>
    <property type="match status" value="1"/>
</dbReference>
<dbReference type="NCBIfam" id="TIGR00063">
    <property type="entry name" value="folE"/>
    <property type="match status" value="1"/>
</dbReference>
<dbReference type="PROSITE" id="PS00860">
    <property type="entry name" value="GTP_CYCLOHYDROL_1_2"/>
    <property type="match status" value="1"/>
</dbReference>
<dbReference type="UniPathway" id="UPA00848">
    <property type="reaction ID" value="UER00151"/>
</dbReference>
<dbReference type="PANTHER" id="PTHR11109:SF7">
    <property type="entry name" value="GTP CYCLOHYDROLASE 1"/>
    <property type="match status" value="1"/>
</dbReference>
<dbReference type="InterPro" id="IPR001474">
    <property type="entry name" value="GTP_CycHdrlase_I"/>
</dbReference>
<dbReference type="GO" id="GO:0003934">
    <property type="term" value="F:GTP cyclohydrolase I activity"/>
    <property type="evidence" value="ECO:0007669"/>
    <property type="project" value="UniProtKB-EC"/>
</dbReference>
<evidence type="ECO:0000256" key="4">
    <source>
        <dbReference type="ARBA" id="ARBA00022801"/>
    </source>
</evidence>
<evidence type="ECO:0000256" key="1">
    <source>
        <dbReference type="ARBA" id="ARBA00001052"/>
    </source>
</evidence>
<sequence length="187" mass="21108">VFNLNKKLIENSFKKIIDSLGDIVDLKGVKDTPKRVANAYEELLSGYTANIEEIINNALFDVEYDQIVIVKNIKFYSLCEHHILPFFGKIDIGYLPNSKIIGLSKIPRITQVFSKRLQVQERLTEQIGKAIFENTNALGAGVVINAQHMCNSMRGVNMPSTEMVTSSLFGTFKSDDATRKEFFDLIK</sequence>
<dbReference type="InterPro" id="IPR018234">
    <property type="entry name" value="GTP_CycHdrlase_I_CS"/>
</dbReference>
<dbReference type="GO" id="GO:0046654">
    <property type="term" value="P:tetrahydrofolate biosynthetic process"/>
    <property type="evidence" value="ECO:0007669"/>
    <property type="project" value="InterPro"/>
</dbReference>
<dbReference type="HAMAP" id="MF_00223">
    <property type="entry name" value="FolE"/>
    <property type="match status" value="1"/>
</dbReference>
<dbReference type="GO" id="GO:0008270">
    <property type="term" value="F:zinc ion binding"/>
    <property type="evidence" value="ECO:0007669"/>
    <property type="project" value="TreeGrafter"/>
</dbReference>
<dbReference type="PROSITE" id="PS00859">
    <property type="entry name" value="GTP_CYCLOHYDROL_1_1"/>
    <property type="match status" value="1"/>
</dbReference>